<evidence type="ECO:0000313" key="12">
    <source>
        <dbReference type="EMBL" id="TWT52271.1"/>
    </source>
</evidence>
<dbReference type="GO" id="GO:0008270">
    <property type="term" value="F:zinc ion binding"/>
    <property type="evidence" value="ECO:0007669"/>
    <property type="project" value="UniProtKB-UniRule"/>
</dbReference>
<feature type="binding site" evidence="11">
    <location>
        <begin position="7"/>
        <end position="17"/>
    </location>
    <ligand>
        <name>ATP</name>
        <dbReference type="ChEBI" id="CHEBI:30616"/>
    </ligand>
</feature>
<comment type="caution">
    <text evidence="12">The sequence shown here is derived from an EMBL/GenBank/DDBJ whole genome shotgun (WGS) entry which is preliminary data.</text>
</comment>
<dbReference type="AlphaFoldDB" id="A0A5C5WQA1"/>
<feature type="binding site" evidence="11">
    <location>
        <position position="185"/>
    </location>
    <ligand>
        <name>Zn(2+)</name>
        <dbReference type="ChEBI" id="CHEBI:29105"/>
    </ligand>
</feature>
<comment type="similarity">
    <text evidence="8 11">Belongs to the QueC family.</text>
</comment>
<feature type="binding site" evidence="11">
    <location>
        <position position="199"/>
    </location>
    <ligand>
        <name>Zn(2+)</name>
        <dbReference type="ChEBI" id="CHEBI:29105"/>
    </ligand>
</feature>
<keyword evidence="4 11" id="KW-0547">Nucleotide-binding</keyword>
<dbReference type="SUPFAM" id="SSF52402">
    <property type="entry name" value="Adenine nucleotide alpha hydrolases-like"/>
    <property type="match status" value="1"/>
</dbReference>
<keyword evidence="7 11" id="KW-0067">ATP-binding</keyword>
<sequence length="217" mass="23470">MKTIVILSGGLDSTTLLYHYKAEGHQLHALTFNYGQRHDRELKAARTICEITQTPQEVVDLTALRPLFGANALTEHKIELPTGGYAKETIGITTVPNRNMIMLSVAIGRAISLGFDAVAFGAHGGVNDVMYPDCSPEFASAMSTVGQVCDERLISVLAPFVSWEKSDIVNRGDVLAVPFEHTWSCYAGNSHPCGCCGTCIDRETAFKDCSVADPLTC</sequence>
<reference evidence="12 13" key="1">
    <citation type="submission" date="2019-02" db="EMBL/GenBank/DDBJ databases">
        <title>Deep-cultivation of Planctomycetes and their phenomic and genomic characterization uncovers novel biology.</title>
        <authorList>
            <person name="Wiegand S."/>
            <person name="Jogler M."/>
            <person name="Boedeker C."/>
            <person name="Pinto D."/>
            <person name="Vollmers J."/>
            <person name="Rivas-Marin E."/>
            <person name="Kohn T."/>
            <person name="Peeters S.H."/>
            <person name="Heuer A."/>
            <person name="Rast P."/>
            <person name="Oberbeckmann S."/>
            <person name="Bunk B."/>
            <person name="Jeske O."/>
            <person name="Meyerdierks A."/>
            <person name="Storesund J.E."/>
            <person name="Kallscheuer N."/>
            <person name="Luecker S."/>
            <person name="Lage O.M."/>
            <person name="Pohl T."/>
            <person name="Merkel B.J."/>
            <person name="Hornburger P."/>
            <person name="Mueller R.-W."/>
            <person name="Bruemmer F."/>
            <person name="Labrenz M."/>
            <person name="Spormann A.M."/>
            <person name="Op Den Camp H."/>
            <person name="Overmann J."/>
            <person name="Amann R."/>
            <person name="Jetten M.S.M."/>
            <person name="Mascher T."/>
            <person name="Medema M.H."/>
            <person name="Devos D.P."/>
            <person name="Kaster A.-K."/>
            <person name="Ovreas L."/>
            <person name="Rohde M."/>
            <person name="Galperin M.Y."/>
            <person name="Jogler C."/>
        </authorList>
    </citation>
    <scope>NUCLEOTIDE SEQUENCE [LARGE SCALE GENOMIC DNA]</scope>
    <source>
        <strain evidence="12 13">CA85</strain>
    </source>
</reference>
<dbReference type="GO" id="GO:0016879">
    <property type="term" value="F:ligase activity, forming carbon-nitrogen bonds"/>
    <property type="evidence" value="ECO:0007669"/>
    <property type="project" value="UniProtKB-UniRule"/>
</dbReference>
<name>A0A5C5WQA1_9BACT</name>
<dbReference type="UniPathway" id="UPA00391"/>
<evidence type="ECO:0000313" key="13">
    <source>
        <dbReference type="Proteomes" id="UP000318053"/>
    </source>
</evidence>
<evidence type="ECO:0000256" key="10">
    <source>
        <dbReference type="ARBA" id="ARBA00047890"/>
    </source>
</evidence>
<feature type="binding site" evidence="11">
    <location>
        <position position="193"/>
    </location>
    <ligand>
        <name>Zn(2+)</name>
        <dbReference type="ChEBI" id="CHEBI:29105"/>
    </ligand>
</feature>
<accession>A0A5C5WQA1</accession>
<comment type="cofactor">
    <cofactor evidence="11">
        <name>Zn(2+)</name>
        <dbReference type="ChEBI" id="CHEBI:29105"/>
    </cofactor>
    <text evidence="11">Binds 1 zinc ion per subunit.</text>
</comment>
<keyword evidence="13" id="KW-1185">Reference proteome</keyword>
<dbReference type="CDD" id="cd01995">
    <property type="entry name" value="QueC-like"/>
    <property type="match status" value="1"/>
</dbReference>
<dbReference type="Proteomes" id="UP000318053">
    <property type="component" value="Unassembled WGS sequence"/>
</dbReference>
<dbReference type="InterPro" id="IPR018317">
    <property type="entry name" value="QueC"/>
</dbReference>
<evidence type="ECO:0000256" key="11">
    <source>
        <dbReference type="HAMAP-Rule" id="MF_01633"/>
    </source>
</evidence>
<dbReference type="Pfam" id="PF06508">
    <property type="entry name" value="QueC"/>
    <property type="match status" value="1"/>
</dbReference>
<dbReference type="EC" id="6.3.4.20" evidence="9 11"/>
<comment type="catalytic activity">
    <reaction evidence="10 11">
        <text>7-carboxy-7-carbaguanine + NH4(+) + 2 ATP = 7-cyano-7-carbaguanine + 2 AMP + 2 diphosphate + 2 H(+)</text>
        <dbReference type="Rhea" id="RHEA:27982"/>
        <dbReference type="ChEBI" id="CHEBI:15378"/>
        <dbReference type="ChEBI" id="CHEBI:28938"/>
        <dbReference type="ChEBI" id="CHEBI:30616"/>
        <dbReference type="ChEBI" id="CHEBI:33019"/>
        <dbReference type="ChEBI" id="CHEBI:45075"/>
        <dbReference type="ChEBI" id="CHEBI:61036"/>
        <dbReference type="ChEBI" id="CHEBI:456215"/>
        <dbReference type="EC" id="6.3.4.20"/>
    </reaction>
</comment>
<evidence type="ECO:0000256" key="3">
    <source>
        <dbReference type="ARBA" id="ARBA00022723"/>
    </source>
</evidence>
<evidence type="ECO:0000256" key="7">
    <source>
        <dbReference type="ARBA" id="ARBA00022840"/>
    </source>
</evidence>
<evidence type="ECO:0000256" key="2">
    <source>
        <dbReference type="ARBA" id="ARBA00022598"/>
    </source>
</evidence>
<dbReference type="HAMAP" id="MF_01633">
    <property type="entry name" value="QueC"/>
    <property type="match status" value="1"/>
</dbReference>
<protein>
    <recommendedName>
        <fullName evidence="9 11">7-cyano-7-deazaguanine synthase</fullName>
        <ecNumber evidence="9 11">6.3.4.20</ecNumber>
    </recommendedName>
    <alternativeName>
        <fullName evidence="11">7-cyano-7-carbaguanine synthase</fullName>
    </alternativeName>
    <alternativeName>
        <fullName evidence="11">PreQ(0) synthase</fullName>
    </alternativeName>
    <alternativeName>
        <fullName evidence="11">Queuosine biosynthesis protein QueC</fullName>
    </alternativeName>
</protein>
<evidence type="ECO:0000256" key="9">
    <source>
        <dbReference type="ARBA" id="ARBA00039149"/>
    </source>
</evidence>
<dbReference type="Gene3D" id="3.40.50.620">
    <property type="entry name" value="HUPs"/>
    <property type="match status" value="1"/>
</dbReference>
<dbReference type="PANTHER" id="PTHR42914">
    <property type="entry name" value="7-CYANO-7-DEAZAGUANINE SYNTHASE"/>
    <property type="match status" value="1"/>
</dbReference>
<evidence type="ECO:0000256" key="6">
    <source>
        <dbReference type="ARBA" id="ARBA00022833"/>
    </source>
</evidence>
<gene>
    <name evidence="12" type="primary">queC_2</name>
    <name evidence="11" type="synonym">queC</name>
    <name evidence="12" type="ORF">CA85_50510</name>
</gene>
<dbReference type="PANTHER" id="PTHR42914:SF1">
    <property type="entry name" value="7-CYANO-7-DEAZAGUANINE SYNTHASE"/>
    <property type="match status" value="1"/>
</dbReference>
<evidence type="ECO:0000256" key="4">
    <source>
        <dbReference type="ARBA" id="ARBA00022741"/>
    </source>
</evidence>
<evidence type="ECO:0000256" key="8">
    <source>
        <dbReference type="ARBA" id="ARBA00037993"/>
    </source>
</evidence>
<dbReference type="NCBIfam" id="TIGR00364">
    <property type="entry name" value="7-cyano-7-deazaguanine synthase QueC"/>
    <property type="match status" value="1"/>
</dbReference>
<dbReference type="OrthoDB" id="9789567at2"/>
<dbReference type="GO" id="GO:0008616">
    <property type="term" value="P:tRNA queuosine(34) biosynthetic process"/>
    <property type="evidence" value="ECO:0007669"/>
    <property type="project" value="UniProtKB-UniRule"/>
</dbReference>
<keyword evidence="5 11" id="KW-0671">Queuosine biosynthesis</keyword>
<dbReference type="EMBL" id="SJPK01000030">
    <property type="protein sequence ID" value="TWT52271.1"/>
    <property type="molecule type" value="Genomic_DNA"/>
</dbReference>
<keyword evidence="6 11" id="KW-0862">Zinc</keyword>
<keyword evidence="3 11" id="KW-0479">Metal-binding</keyword>
<evidence type="ECO:0000256" key="1">
    <source>
        <dbReference type="ARBA" id="ARBA00005061"/>
    </source>
</evidence>
<organism evidence="12 13">
    <name type="scientific">Allorhodopirellula solitaria</name>
    <dbReference type="NCBI Taxonomy" id="2527987"/>
    <lineage>
        <taxon>Bacteria</taxon>
        <taxon>Pseudomonadati</taxon>
        <taxon>Planctomycetota</taxon>
        <taxon>Planctomycetia</taxon>
        <taxon>Pirellulales</taxon>
        <taxon>Pirellulaceae</taxon>
        <taxon>Allorhodopirellula</taxon>
    </lineage>
</organism>
<proteinExistence type="inferred from homology"/>
<keyword evidence="2 11" id="KW-0436">Ligase</keyword>
<comment type="function">
    <text evidence="11">Catalyzes the ATP-dependent conversion of 7-carboxy-7-deazaguanine (CDG) to 7-cyano-7-deazaguanine (preQ(0)).</text>
</comment>
<comment type="pathway">
    <text evidence="1 11">Purine metabolism; 7-cyano-7-deazaguanine biosynthesis.</text>
</comment>
<feature type="binding site" evidence="11">
    <location>
        <position position="196"/>
    </location>
    <ligand>
        <name>Zn(2+)</name>
        <dbReference type="ChEBI" id="CHEBI:29105"/>
    </ligand>
</feature>
<dbReference type="InterPro" id="IPR014729">
    <property type="entry name" value="Rossmann-like_a/b/a_fold"/>
</dbReference>
<evidence type="ECO:0000256" key="5">
    <source>
        <dbReference type="ARBA" id="ARBA00022785"/>
    </source>
</evidence>
<dbReference type="GO" id="GO:0005524">
    <property type="term" value="F:ATP binding"/>
    <property type="evidence" value="ECO:0007669"/>
    <property type="project" value="UniProtKB-UniRule"/>
</dbReference>
<dbReference type="RefSeq" id="WP_146393997.1">
    <property type="nucleotide sequence ID" value="NZ_SJPK01000030.1"/>
</dbReference>
<dbReference type="PIRSF" id="PIRSF006293">
    <property type="entry name" value="ExsB"/>
    <property type="match status" value="1"/>
</dbReference>